<sequence>MARIQMVVFDIDGREFGIDAKLVNGIMRANKVSIQTVPSSSDAIEGMINWRGKVSYVLNLRKKFKLDRQSFAEERKIMMAYANDSIVGFLVDEVTDIITFNSEEIEPAPSFIQQSLNQCITGIGKIEDRLVVMLDLDKILVSGEVDSALLGSLIVSS</sequence>
<dbReference type="PANTHER" id="PTHR22617:SF23">
    <property type="entry name" value="CHEMOTAXIS PROTEIN CHEW"/>
    <property type="match status" value="1"/>
</dbReference>
<name>A0A1W1YFK7_9FIRM</name>
<dbReference type="AlphaFoldDB" id="A0A1W1YFK7"/>
<dbReference type="GO" id="GO:0006935">
    <property type="term" value="P:chemotaxis"/>
    <property type="evidence" value="ECO:0007669"/>
    <property type="project" value="InterPro"/>
</dbReference>
<keyword evidence="3" id="KW-1185">Reference proteome</keyword>
<dbReference type="PANTHER" id="PTHR22617">
    <property type="entry name" value="CHEMOTAXIS SENSOR HISTIDINE KINASE-RELATED"/>
    <property type="match status" value="1"/>
</dbReference>
<dbReference type="InterPro" id="IPR002545">
    <property type="entry name" value="CheW-lke_dom"/>
</dbReference>
<dbReference type="Gene3D" id="2.30.30.40">
    <property type="entry name" value="SH3 Domains"/>
    <property type="match status" value="1"/>
</dbReference>
<accession>A0A1W1YFK7</accession>
<proteinExistence type="predicted"/>
<dbReference type="RefSeq" id="WP_084573810.1">
    <property type="nucleotide sequence ID" value="NZ_CP155572.1"/>
</dbReference>
<protein>
    <submittedName>
        <fullName evidence="2">Purine-binding chemotaxis protein CheW</fullName>
    </submittedName>
</protein>
<dbReference type="Gene3D" id="2.40.50.180">
    <property type="entry name" value="CheA-289, Domain 4"/>
    <property type="match status" value="1"/>
</dbReference>
<dbReference type="InterPro" id="IPR036061">
    <property type="entry name" value="CheW-like_dom_sf"/>
</dbReference>
<dbReference type="STRING" id="112901.SAMN04488500_101298"/>
<evidence type="ECO:0000313" key="2">
    <source>
        <dbReference type="EMBL" id="SMC34914.1"/>
    </source>
</evidence>
<gene>
    <name evidence="2" type="ORF">SAMN04488500_101298</name>
</gene>
<reference evidence="2 3" key="1">
    <citation type="submission" date="2017-04" db="EMBL/GenBank/DDBJ databases">
        <authorList>
            <person name="Afonso C.L."/>
            <person name="Miller P.J."/>
            <person name="Scott M.A."/>
            <person name="Spackman E."/>
            <person name="Goraichik I."/>
            <person name="Dimitrov K.M."/>
            <person name="Suarez D.L."/>
            <person name="Swayne D.E."/>
        </authorList>
    </citation>
    <scope>NUCLEOTIDE SEQUENCE [LARGE SCALE GENOMIC DNA]</scope>
    <source>
        <strain evidence="2 3">DSM 5090</strain>
    </source>
</reference>
<evidence type="ECO:0000259" key="1">
    <source>
        <dbReference type="PROSITE" id="PS50851"/>
    </source>
</evidence>
<evidence type="ECO:0000313" key="3">
    <source>
        <dbReference type="Proteomes" id="UP000192738"/>
    </source>
</evidence>
<dbReference type="Pfam" id="PF01584">
    <property type="entry name" value="CheW"/>
    <property type="match status" value="1"/>
</dbReference>
<feature type="domain" description="CheW-like" evidence="1">
    <location>
        <begin position="3"/>
        <end position="145"/>
    </location>
</feature>
<organism evidence="2 3">
    <name type="scientific">Sporomusa malonica</name>
    <dbReference type="NCBI Taxonomy" id="112901"/>
    <lineage>
        <taxon>Bacteria</taxon>
        <taxon>Bacillati</taxon>
        <taxon>Bacillota</taxon>
        <taxon>Negativicutes</taxon>
        <taxon>Selenomonadales</taxon>
        <taxon>Sporomusaceae</taxon>
        <taxon>Sporomusa</taxon>
    </lineage>
</organism>
<dbReference type="PROSITE" id="PS50851">
    <property type="entry name" value="CHEW"/>
    <property type="match status" value="1"/>
</dbReference>
<dbReference type="InterPro" id="IPR039315">
    <property type="entry name" value="CheW"/>
</dbReference>
<dbReference type="GO" id="GO:0005829">
    <property type="term" value="C:cytosol"/>
    <property type="evidence" value="ECO:0007669"/>
    <property type="project" value="TreeGrafter"/>
</dbReference>
<dbReference type="Proteomes" id="UP000192738">
    <property type="component" value="Unassembled WGS sequence"/>
</dbReference>
<dbReference type="GO" id="GO:0007165">
    <property type="term" value="P:signal transduction"/>
    <property type="evidence" value="ECO:0007669"/>
    <property type="project" value="InterPro"/>
</dbReference>
<dbReference type="EMBL" id="FWXI01000001">
    <property type="protein sequence ID" value="SMC34914.1"/>
    <property type="molecule type" value="Genomic_DNA"/>
</dbReference>
<dbReference type="OrthoDB" id="9794382at2"/>
<dbReference type="SMART" id="SM00260">
    <property type="entry name" value="CheW"/>
    <property type="match status" value="1"/>
</dbReference>
<dbReference type="SUPFAM" id="SSF50341">
    <property type="entry name" value="CheW-like"/>
    <property type="match status" value="1"/>
</dbReference>